<accession>A0ABN3DVB4</accession>
<keyword evidence="3" id="KW-0804">Transcription</keyword>
<organism evidence="5 6">
    <name type="scientific">Kitasatospora cystarginea</name>
    <dbReference type="NCBI Taxonomy" id="58350"/>
    <lineage>
        <taxon>Bacteria</taxon>
        <taxon>Bacillati</taxon>
        <taxon>Actinomycetota</taxon>
        <taxon>Actinomycetes</taxon>
        <taxon>Kitasatosporales</taxon>
        <taxon>Streptomycetaceae</taxon>
        <taxon>Kitasatospora</taxon>
    </lineage>
</organism>
<dbReference type="RefSeq" id="WP_344636399.1">
    <property type="nucleotide sequence ID" value="NZ_BAAATR010000009.1"/>
</dbReference>
<dbReference type="InterPro" id="IPR036390">
    <property type="entry name" value="WH_DNA-bd_sf"/>
</dbReference>
<reference evidence="5 6" key="1">
    <citation type="journal article" date="2019" name="Int. J. Syst. Evol. Microbiol.">
        <title>The Global Catalogue of Microorganisms (GCM) 10K type strain sequencing project: providing services to taxonomists for standard genome sequencing and annotation.</title>
        <authorList>
            <consortium name="The Broad Institute Genomics Platform"/>
            <consortium name="The Broad Institute Genome Sequencing Center for Infectious Disease"/>
            <person name="Wu L."/>
            <person name="Ma J."/>
        </authorList>
    </citation>
    <scope>NUCLEOTIDE SEQUENCE [LARGE SCALE GENOMIC DNA]</scope>
    <source>
        <strain evidence="5 6">JCM 7356</strain>
    </source>
</reference>
<dbReference type="PRINTS" id="PR00033">
    <property type="entry name" value="HTHASNC"/>
</dbReference>
<evidence type="ECO:0000256" key="3">
    <source>
        <dbReference type="ARBA" id="ARBA00023163"/>
    </source>
</evidence>
<dbReference type="InterPro" id="IPR019888">
    <property type="entry name" value="Tscrpt_reg_AsnC-like"/>
</dbReference>
<dbReference type="Gene3D" id="1.10.10.10">
    <property type="entry name" value="Winged helix-like DNA-binding domain superfamily/Winged helix DNA-binding domain"/>
    <property type="match status" value="1"/>
</dbReference>
<dbReference type="PANTHER" id="PTHR30154">
    <property type="entry name" value="LEUCINE-RESPONSIVE REGULATORY PROTEIN"/>
    <property type="match status" value="1"/>
</dbReference>
<evidence type="ECO:0000313" key="6">
    <source>
        <dbReference type="Proteomes" id="UP001500305"/>
    </source>
</evidence>
<evidence type="ECO:0000313" key="5">
    <source>
        <dbReference type="EMBL" id="GAA2242546.1"/>
    </source>
</evidence>
<evidence type="ECO:0000259" key="4">
    <source>
        <dbReference type="PROSITE" id="PS50956"/>
    </source>
</evidence>
<comment type="caution">
    <text evidence="5">The sequence shown here is derived from an EMBL/GenBank/DDBJ whole genome shotgun (WGS) entry which is preliminary data.</text>
</comment>
<name>A0ABN3DVB4_9ACTN</name>
<protein>
    <recommendedName>
        <fullName evidence="4">HTH asnC-type domain-containing protein</fullName>
    </recommendedName>
</protein>
<dbReference type="Gene3D" id="3.30.70.920">
    <property type="match status" value="1"/>
</dbReference>
<feature type="domain" description="HTH asnC-type" evidence="4">
    <location>
        <begin position="11"/>
        <end position="72"/>
    </location>
</feature>
<dbReference type="Pfam" id="PF13404">
    <property type="entry name" value="HTH_AsnC-type"/>
    <property type="match status" value="1"/>
</dbReference>
<keyword evidence="2" id="KW-0238">DNA-binding</keyword>
<dbReference type="InterPro" id="IPR000485">
    <property type="entry name" value="AsnC-type_HTH_dom"/>
</dbReference>
<dbReference type="SUPFAM" id="SSF46785">
    <property type="entry name" value="Winged helix' DNA-binding domain"/>
    <property type="match status" value="1"/>
</dbReference>
<keyword evidence="1" id="KW-0805">Transcription regulation</keyword>
<dbReference type="EMBL" id="BAAATR010000009">
    <property type="protein sequence ID" value="GAA2242546.1"/>
    <property type="molecule type" value="Genomic_DNA"/>
</dbReference>
<proteinExistence type="predicted"/>
<dbReference type="PANTHER" id="PTHR30154:SF34">
    <property type="entry name" value="TRANSCRIPTIONAL REGULATOR AZLB"/>
    <property type="match status" value="1"/>
</dbReference>
<dbReference type="Proteomes" id="UP001500305">
    <property type="component" value="Unassembled WGS sequence"/>
</dbReference>
<dbReference type="InterPro" id="IPR036388">
    <property type="entry name" value="WH-like_DNA-bd_sf"/>
</dbReference>
<dbReference type="PROSITE" id="PS50956">
    <property type="entry name" value="HTH_ASNC_2"/>
    <property type="match status" value="1"/>
</dbReference>
<evidence type="ECO:0000256" key="1">
    <source>
        <dbReference type="ARBA" id="ARBA00023015"/>
    </source>
</evidence>
<dbReference type="SMART" id="SM00344">
    <property type="entry name" value="HTH_ASNC"/>
    <property type="match status" value="1"/>
</dbReference>
<gene>
    <name evidence="5" type="ORF">GCM10010430_25170</name>
</gene>
<keyword evidence="6" id="KW-1185">Reference proteome</keyword>
<evidence type="ECO:0000256" key="2">
    <source>
        <dbReference type="ARBA" id="ARBA00023125"/>
    </source>
</evidence>
<sequence length="149" mass="15935">MSALPVPAARLDELDVALLRALRADGRAPAGMLAERLCVTEAAVNARLRRLAADGVLTGVRAEVDPSALGRPLLAVVRVRYGPNPLDFTRLAEHFPAVQSGLALAGEADLELHLACVDRWELRAVVHGLRQAGAAHVHAELVLRRLTAH</sequence>